<keyword evidence="2" id="KW-1185">Reference proteome</keyword>
<protein>
    <submittedName>
        <fullName evidence="1">Uncharacterized protein</fullName>
    </submittedName>
</protein>
<evidence type="ECO:0000313" key="2">
    <source>
        <dbReference type="Proteomes" id="UP000711614"/>
    </source>
</evidence>
<dbReference type="EMBL" id="JAGIOI010000001">
    <property type="protein sequence ID" value="MBP2413294.1"/>
    <property type="molecule type" value="Genomic_DNA"/>
</dbReference>
<organism evidence="1 2">
    <name type="scientific">Arthrobacter stackebrandtii</name>
    <dbReference type="NCBI Taxonomy" id="272161"/>
    <lineage>
        <taxon>Bacteria</taxon>
        <taxon>Bacillati</taxon>
        <taxon>Actinomycetota</taxon>
        <taxon>Actinomycetes</taxon>
        <taxon>Micrococcales</taxon>
        <taxon>Micrococcaceae</taxon>
        <taxon>Arthrobacter</taxon>
    </lineage>
</organism>
<proteinExistence type="predicted"/>
<reference evidence="1 2" key="1">
    <citation type="submission" date="2021-03" db="EMBL/GenBank/DDBJ databases">
        <title>Sequencing the genomes of 1000 actinobacteria strains.</title>
        <authorList>
            <person name="Klenk H.-P."/>
        </authorList>
    </citation>
    <scope>NUCLEOTIDE SEQUENCE [LARGE SCALE GENOMIC DNA]</scope>
    <source>
        <strain evidence="1 2">DSM 16005</strain>
    </source>
</reference>
<evidence type="ECO:0000313" key="1">
    <source>
        <dbReference type="EMBL" id="MBP2413294.1"/>
    </source>
</evidence>
<comment type="caution">
    <text evidence="1">The sequence shown here is derived from an EMBL/GenBank/DDBJ whole genome shotgun (WGS) entry which is preliminary data.</text>
</comment>
<dbReference type="Proteomes" id="UP000711614">
    <property type="component" value="Unassembled WGS sequence"/>
</dbReference>
<sequence>MCIVKVYFRRIGAPVRRTGLMMRRMDNRCSDTMMVHALKSV</sequence>
<name>A0ABS4YX60_9MICC</name>
<gene>
    <name evidence="1" type="ORF">JOF48_002093</name>
</gene>
<accession>A0ABS4YX60</accession>